<dbReference type="OMA" id="AFNMFQP"/>
<dbReference type="AlphaFoldDB" id="A0A2R6WG58"/>
<feature type="domain" description="Plastid lipid-associated protein/fibrillin conserved" evidence="3">
    <location>
        <begin position="229"/>
        <end position="322"/>
    </location>
</feature>
<comment type="subcellular location">
    <subcellularLocation>
        <location evidence="1">Plastid</location>
    </subcellularLocation>
</comment>
<dbReference type="InterPro" id="IPR006843">
    <property type="entry name" value="PAP/fibrillin_dom"/>
</dbReference>
<dbReference type="Pfam" id="PF04755">
    <property type="entry name" value="PAP_fibrillin"/>
    <property type="match status" value="1"/>
</dbReference>
<evidence type="ECO:0000259" key="3">
    <source>
        <dbReference type="Pfam" id="PF04755"/>
    </source>
</evidence>
<gene>
    <name evidence="4" type="ORF">MARPO_0094s0017</name>
</gene>
<keyword evidence="2" id="KW-0934">Plastid</keyword>
<reference evidence="5" key="1">
    <citation type="journal article" date="2017" name="Cell">
        <title>Insights into land plant evolution garnered from the Marchantia polymorpha genome.</title>
        <authorList>
            <person name="Bowman J.L."/>
            <person name="Kohchi T."/>
            <person name="Yamato K.T."/>
            <person name="Jenkins J."/>
            <person name="Shu S."/>
            <person name="Ishizaki K."/>
            <person name="Yamaoka S."/>
            <person name="Nishihama R."/>
            <person name="Nakamura Y."/>
            <person name="Berger F."/>
            <person name="Adam C."/>
            <person name="Aki S.S."/>
            <person name="Althoff F."/>
            <person name="Araki T."/>
            <person name="Arteaga-Vazquez M.A."/>
            <person name="Balasubrmanian S."/>
            <person name="Barry K."/>
            <person name="Bauer D."/>
            <person name="Boehm C.R."/>
            <person name="Briginshaw L."/>
            <person name="Caballero-Perez J."/>
            <person name="Catarino B."/>
            <person name="Chen F."/>
            <person name="Chiyoda S."/>
            <person name="Chovatia M."/>
            <person name="Davies K.M."/>
            <person name="Delmans M."/>
            <person name="Demura T."/>
            <person name="Dierschke T."/>
            <person name="Dolan L."/>
            <person name="Dorantes-Acosta A.E."/>
            <person name="Eklund D.M."/>
            <person name="Florent S.N."/>
            <person name="Flores-Sandoval E."/>
            <person name="Fujiyama A."/>
            <person name="Fukuzawa H."/>
            <person name="Galik B."/>
            <person name="Grimanelli D."/>
            <person name="Grimwood J."/>
            <person name="Grossniklaus U."/>
            <person name="Hamada T."/>
            <person name="Haseloff J."/>
            <person name="Hetherington A.J."/>
            <person name="Higo A."/>
            <person name="Hirakawa Y."/>
            <person name="Hundley H.N."/>
            <person name="Ikeda Y."/>
            <person name="Inoue K."/>
            <person name="Inoue S.I."/>
            <person name="Ishida S."/>
            <person name="Jia Q."/>
            <person name="Kakita M."/>
            <person name="Kanazawa T."/>
            <person name="Kawai Y."/>
            <person name="Kawashima T."/>
            <person name="Kennedy M."/>
            <person name="Kinose K."/>
            <person name="Kinoshita T."/>
            <person name="Kohara Y."/>
            <person name="Koide E."/>
            <person name="Komatsu K."/>
            <person name="Kopischke S."/>
            <person name="Kubo M."/>
            <person name="Kyozuka J."/>
            <person name="Lagercrantz U."/>
            <person name="Lin S.S."/>
            <person name="Lindquist E."/>
            <person name="Lipzen A.M."/>
            <person name="Lu C.W."/>
            <person name="De Luna E."/>
            <person name="Martienssen R.A."/>
            <person name="Minamino N."/>
            <person name="Mizutani M."/>
            <person name="Mizutani M."/>
            <person name="Mochizuki N."/>
            <person name="Monte I."/>
            <person name="Mosher R."/>
            <person name="Nagasaki H."/>
            <person name="Nakagami H."/>
            <person name="Naramoto S."/>
            <person name="Nishitani K."/>
            <person name="Ohtani M."/>
            <person name="Okamoto T."/>
            <person name="Okumura M."/>
            <person name="Phillips J."/>
            <person name="Pollak B."/>
            <person name="Reinders A."/>
            <person name="Rovekamp M."/>
            <person name="Sano R."/>
            <person name="Sawa S."/>
            <person name="Schmid M.W."/>
            <person name="Shirakawa M."/>
            <person name="Solano R."/>
            <person name="Spunde A."/>
            <person name="Suetsugu N."/>
            <person name="Sugano S."/>
            <person name="Sugiyama A."/>
            <person name="Sun R."/>
            <person name="Suzuki Y."/>
            <person name="Takenaka M."/>
            <person name="Takezawa D."/>
            <person name="Tomogane H."/>
            <person name="Tsuzuki M."/>
            <person name="Ueda T."/>
            <person name="Umeda M."/>
            <person name="Ward J.M."/>
            <person name="Watanabe Y."/>
            <person name="Yazaki K."/>
            <person name="Yokoyama R."/>
            <person name="Yoshitake Y."/>
            <person name="Yotsui I."/>
            <person name="Zachgo S."/>
            <person name="Schmutz J."/>
        </authorList>
    </citation>
    <scope>NUCLEOTIDE SEQUENCE [LARGE SCALE GENOMIC DNA]</scope>
    <source>
        <strain evidence="5">Tak-1</strain>
    </source>
</reference>
<keyword evidence="5" id="KW-1185">Reference proteome</keyword>
<accession>A0A2R6WG58</accession>
<proteinExistence type="predicted"/>
<evidence type="ECO:0000256" key="1">
    <source>
        <dbReference type="ARBA" id="ARBA00004474"/>
    </source>
</evidence>
<sequence length="338" mass="37018">MAAMAALSATPSTVLASIANTRSGFGVSEAEGRRSNLARTNCKWTTDSRTNSRVDFASSYAPIDSLRCRRRRPSLIRASTAEQQQQQASAAGSAGLAAERTRLKQQLFDQMEAASGNLNEECLATIGELEKINPNPEPLLYPELYVGCWTQLKAGHKGTGRKGEGKAEVGFEGVSMTLGRATFGVFKPADLEIILGEVYNPVEEASPDKESIYSLILLFTTKNPRGDDLPPIESIIVNPARQTVDSATRLGLAFYETSIRPCNPQRDLEAWKEIFQEAGGMDEQTGEIKFSYDDKVRHGYFDITYIDEELRITKGNMGNYVVAGRVNEPPNFLTSASS</sequence>
<protein>
    <recommendedName>
        <fullName evidence="3">Plastid lipid-associated protein/fibrillin conserved domain-containing protein</fullName>
    </recommendedName>
</protein>
<dbReference type="EMBL" id="KZ772766">
    <property type="protein sequence ID" value="PTQ32839.1"/>
    <property type="molecule type" value="Genomic_DNA"/>
</dbReference>
<dbReference type="Gramene" id="Mp2g17490.1">
    <property type="protein sequence ID" value="Mp2g17490.1.cds1"/>
    <property type="gene ID" value="Mp2g17490"/>
</dbReference>
<evidence type="ECO:0000313" key="4">
    <source>
        <dbReference type="EMBL" id="PTQ32839.1"/>
    </source>
</evidence>
<evidence type="ECO:0000256" key="2">
    <source>
        <dbReference type="ARBA" id="ARBA00022640"/>
    </source>
</evidence>
<dbReference type="GO" id="GO:0009536">
    <property type="term" value="C:plastid"/>
    <property type="evidence" value="ECO:0007669"/>
    <property type="project" value="UniProtKB-SubCell"/>
</dbReference>
<evidence type="ECO:0000313" key="5">
    <source>
        <dbReference type="Proteomes" id="UP000244005"/>
    </source>
</evidence>
<organism evidence="4 5">
    <name type="scientific">Marchantia polymorpha</name>
    <name type="common">Common liverwort</name>
    <name type="synonym">Marchantia aquatica</name>
    <dbReference type="NCBI Taxonomy" id="3197"/>
    <lineage>
        <taxon>Eukaryota</taxon>
        <taxon>Viridiplantae</taxon>
        <taxon>Streptophyta</taxon>
        <taxon>Embryophyta</taxon>
        <taxon>Marchantiophyta</taxon>
        <taxon>Marchantiopsida</taxon>
        <taxon>Marchantiidae</taxon>
        <taxon>Marchantiales</taxon>
        <taxon>Marchantiaceae</taxon>
        <taxon>Marchantia</taxon>
    </lineage>
</organism>
<dbReference type="Proteomes" id="UP000244005">
    <property type="component" value="Unassembled WGS sequence"/>
</dbReference>
<dbReference type="OrthoDB" id="189024at2759"/>
<name>A0A2R6WG58_MARPO</name>